<organism evidence="1 2">
    <name type="scientific">Protopolystoma xenopodis</name>
    <dbReference type="NCBI Taxonomy" id="117903"/>
    <lineage>
        <taxon>Eukaryota</taxon>
        <taxon>Metazoa</taxon>
        <taxon>Spiralia</taxon>
        <taxon>Lophotrochozoa</taxon>
        <taxon>Platyhelminthes</taxon>
        <taxon>Monogenea</taxon>
        <taxon>Polyopisthocotylea</taxon>
        <taxon>Polystomatidea</taxon>
        <taxon>Polystomatidae</taxon>
        <taxon>Protopolystoma</taxon>
    </lineage>
</organism>
<proteinExistence type="predicted"/>
<dbReference type="AlphaFoldDB" id="A0A3S5C2Z5"/>
<name>A0A3S5C2Z5_9PLAT</name>
<comment type="caution">
    <text evidence="1">The sequence shown here is derived from an EMBL/GenBank/DDBJ whole genome shotgun (WGS) entry which is preliminary data.</text>
</comment>
<evidence type="ECO:0000313" key="2">
    <source>
        <dbReference type="Proteomes" id="UP000784294"/>
    </source>
</evidence>
<dbReference type="EMBL" id="CAAALY010127582">
    <property type="protein sequence ID" value="VEL31883.1"/>
    <property type="molecule type" value="Genomic_DNA"/>
</dbReference>
<dbReference type="Proteomes" id="UP000784294">
    <property type="component" value="Unassembled WGS sequence"/>
</dbReference>
<sequence>MDSYGESVRAAALAAVRIIDPFCPSDRLDALWPRAAEMAVDAREPWRRPSLSVNTVRLGRDSSFGINGHCRLVGYRLRNSTPPHPLVFEFNFLNGYPIQSTQLDYIQLQ</sequence>
<gene>
    <name evidence="1" type="ORF">PXEA_LOCUS25323</name>
</gene>
<accession>A0A3S5C2Z5</accession>
<keyword evidence="2" id="KW-1185">Reference proteome</keyword>
<evidence type="ECO:0000313" key="1">
    <source>
        <dbReference type="EMBL" id="VEL31883.1"/>
    </source>
</evidence>
<protein>
    <submittedName>
        <fullName evidence="1">Uncharacterized protein</fullName>
    </submittedName>
</protein>
<reference evidence="1" key="1">
    <citation type="submission" date="2018-11" db="EMBL/GenBank/DDBJ databases">
        <authorList>
            <consortium name="Pathogen Informatics"/>
        </authorList>
    </citation>
    <scope>NUCLEOTIDE SEQUENCE</scope>
</reference>